<keyword evidence="1" id="KW-0812">Transmembrane</keyword>
<accession>A0A1I3YK70</accession>
<proteinExistence type="predicted"/>
<feature type="transmembrane region" description="Helical" evidence="1">
    <location>
        <begin position="43"/>
        <end position="65"/>
    </location>
</feature>
<keyword evidence="1" id="KW-0472">Membrane</keyword>
<dbReference type="AlphaFoldDB" id="A0A1I3YK70"/>
<dbReference type="Proteomes" id="UP000183557">
    <property type="component" value="Unassembled WGS sequence"/>
</dbReference>
<evidence type="ECO:0000256" key="1">
    <source>
        <dbReference type="SAM" id="Phobius"/>
    </source>
</evidence>
<dbReference type="RefSeq" id="WP_075037703.1">
    <property type="nucleotide sequence ID" value="NZ_FOSB01000011.1"/>
</dbReference>
<keyword evidence="1" id="KW-1133">Transmembrane helix</keyword>
<sequence length="105" mass="11949">MEGVDRDIQEMKRLKKKQLVHYNFGMLLLMVLFAYFVRNGGSANLLLGLCCALFWIFAAGMLYTLKTGKVLGPKSSSVCKLLTEIDWERSGGSEKPRYRLFFSVC</sequence>
<gene>
    <name evidence="2" type="ORF">SAMN04487936_11156</name>
</gene>
<dbReference type="EMBL" id="FOSB01000011">
    <property type="protein sequence ID" value="SFK32232.1"/>
    <property type="molecule type" value="Genomic_DNA"/>
</dbReference>
<protein>
    <submittedName>
        <fullName evidence="2">Uncharacterized protein</fullName>
    </submittedName>
</protein>
<organism evidence="2 3">
    <name type="scientific">Halobacillus dabanensis</name>
    <dbReference type="NCBI Taxonomy" id="240302"/>
    <lineage>
        <taxon>Bacteria</taxon>
        <taxon>Bacillati</taxon>
        <taxon>Bacillota</taxon>
        <taxon>Bacilli</taxon>
        <taxon>Bacillales</taxon>
        <taxon>Bacillaceae</taxon>
        <taxon>Halobacillus</taxon>
    </lineage>
</organism>
<feature type="transmembrane region" description="Helical" evidence="1">
    <location>
        <begin position="20"/>
        <end position="37"/>
    </location>
</feature>
<evidence type="ECO:0000313" key="3">
    <source>
        <dbReference type="Proteomes" id="UP000183557"/>
    </source>
</evidence>
<evidence type="ECO:0000313" key="2">
    <source>
        <dbReference type="EMBL" id="SFK32232.1"/>
    </source>
</evidence>
<keyword evidence="3" id="KW-1185">Reference proteome</keyword>
<reference evidence="3" key="1">
    <citation type="submission" date="2016-10" db="EMBL/GenBank/DDBJ databases">
        <authorList>
            <person name="Varghese N."/>
            <person name="Submissions S."/>
        </authorList>
    </citation>
    <scope>NUCLEOTIDE SEQUENCE [LARGE SCALE GENOMIC DNA]</scope>
    <source>
        <strain evidence="3">CGMCC 1.3704</strain>
    </source>
</reference>
<name>A0A1I3YK70_HALDA</name>